<evidence type="ECO:0000256" key="1">
    <source>
        <dbReference type="SAM" id="Phobius"/>
    </source>
</evidence>
<dbReference type="STRING" id="1561003.Ark11_0238"/>
<dbReference type="AlphaFoldDB" id="A0A0S4LZX1"/>
<keyword evidence="1" id="KW-1133">Transmembrane helix</keyword>
<keyword evidence="1" id="KW-0812">Transmembrane</keyword>
<dbReference type="EMBL" id="LN906597">
    <property type="protein sequence ID" value="CUT17095.1"/>
    <property type="molecule type" value="Genomic_DNA"/>
</dbReference>
<keyword evidence="3" id="KW-1185">Reference proteome</keyword>
<keyword evidence="1" id="KW-0472">Membrane</keyword>
<evidence type="ECO:0000313" key="3">
    <source>
        <dbReference type="Proteomes" id="UP000198651"/>
    </source>
</evidence>
<dbReference type="OrthoDB" id="9873893at2"/>
<accession>A0A0S4LZX1</accession>
<feature type="transmembrane region" description="Helical" evidence="1">
    <location>
        <begin position="191"/>
        <end position="214"/>
    </location>
</feature>
<sequence>MWFTRNKDYDRFWIRSILQLAAFGLLCMVLFATAIIVVVSDNFFYQTRLHTFDNYIDISRLIRVEDFFLQVESGASSDASKKEIFERVLGESQIELSPYLYNGEIFKIDSLQRRAETTLSLNPVEVGHYVSDDWLQEAFRSISLQTYVWHVVSPYYFVVGMPVLSDVDRVDLNVHMALSWIVPNYNFSLDWVGLVVVFILLVLLSSAIFIFIFIPHIKNVYEPDMRVIERGQDRFDAAWRRLRKAQVFLLQLEDD</sequence>
<proteinExistence type="predicted"/>
<gene>
    <name evidence="2" type="ORF">Ark11_0238</name>
</gene>
<dbReference type="RefSeq" id="WP_092342730.1">
    <property type="nucleotide sequence ID" value="NZ_FLSL01000095.1"/>
</dbReference>
<dbReference type="Proteomes" id="UP000198651">
    <property type="component" value="Chromosome I"/>
</dbReference>
<feature type="transmembrane region" description="Helical" evidence="1">
    <location>
        <begin position="12"/>
        <end position="39"/>
    </location>
</feature>
<reference evidence="3" key="1">
    <citation type="submission" date="2015-11" db="EMBL/GenBank/DDBJ databases">
        <authorList>
            <person name="Seth-Smith H.M.B."/>
        </authorList>
    </citation>
    <scope>NUCLEOTIDE SEQUENCE [LARGE SCALE GENOMIC DNA]</scope>
    <source>
        <strain evidence="3">2013Ark11</strain>
    </source>
</reference>
<organism evidence="2 3">
    <name type="scientific">Candidatus Ichthyocystis hellenicum</name>
    <dbReference type="NCBI Taxonomy" id="1561003"/>
    <lineage>
        <taxon>Bacteria</taxon>
        <taxon>Pseudomonadati</taxon>
        <taxon>Pseudomonadota</taxon>
        <taxon>Betaproteobacteria</taxon>
        <taxon>Burkholderiales</taxon>
        <taxon>Candidatus Ichthyocystis</taxon>
    </lineage>
</organism>
<name>A0A0S4LZX1_9BURK</name>
<protein>
    <submittedName>
        <fullName evidence="2">Putative membrane protein</fullName>
    </submittedName>
</protein>
<evidence type="ECO:0000313" key="2">
    <source>
        <dbReference type="EMBL" id="CUT17095.1"/>
    </source>
</evidence>